<dbReference type="AlphaFoldDB" id="D2SHD1"/>
<proteinExistence type="predicted"/>
<dbReference type="KEGG" id="gob:Gobs_4535"/>
<dbReference type="Proteomes" id="UP000001382">
    <property type="component" value="Chromosome"/>
</dbReference>
<gene>
    <name evidence="1" type="ordered locus">Gobs_4535</name>
</gene>
<reference evidence="2" key="2">
    <citation type="submission" date="2010-01" db="EMBL/GenBank/DDBJ databases">
        <title>The complete genome of Geodermatophilus obscurus DSM 43160.</title>
        <authorList>
            <consortium name="US DOE Joint Genome Institute (JGI-PGF)"/>
            <person name="Lucas S."/>
            <person name="Copeland A."/>
            <person name="Lapidus A."/>
            <person name="Glavina del Rio T."/>
            <person name="Dalin E."/>
            <person name="Tice H."/>
            <person name="Bruce D."/>
            <person name="Goodwin L."/>
            <person name="Pitluck S."/>
            <person name="Kyrpides N."/>
            <person name="Mavromatis K."/>
            <person name="Ivanova N."/>
            <person name="Munk A.C."/>
            <person name="Brettin T."/>
            <person name="Detter J.C."/>
            <person name="Han C."/>
            <person name="Larimer F."/>
            <person name="Land M."/>
            <person name="Hauser L."/>
            <person name="Markowitz V."/>
            <person name="Cheng J.-F."/>
            <person name="Hugenholtz P."/>
            <person name="Woyke T."/>
            <person name="Wu D."/>
            <person name="Jando M."/>
            <person name="Schneider S."/>
            <person name="Klenk H.-P."/>
            <person name="Eisen J.A."/>
        </authorList>
    </citation>
    <scope>NUCLEOTIDE SEQUENCE [LARGE SCALE GENOMIC DNA]</scope>
    <source>
        <strain evidence="2">ATCC 25078 / DSM 43160 / JCM 3152 / KCC A-0152 / KCTC 9177 / NBRC 13315 / NRRL B-3577 / G-20</strain>
    </source>
</reference>
<keyword evidence="2" id="KW-1185">Reference proteome</keyword>
<name>D2SHD1_GEOOG</name>
<dbReference type="EMBL" id="CP001867">
    <property type="protein sequence ID" value="ADB77085.1"/>
    <property type="molecule type" value="Genomic_DNA"/>
</dbReference>
<reference evidence="1 2" key="1">
    <citation type="journal article" date="2010" name="Stand. Genomic Sci.">
        <title>Complete genome sequence of Geodermatophilus obscurus type strain (G-20).</title>
        <authorList>
            <person name="Ivanova N."/>
            <person name="Sikorski J."/>
            <person name="Jando M."/>
            <person name="Munk C."/>
            <person name="Lapidus A."/>
            <person name="Glavina Del Rio T."/>
            <person name="Copeland A."/>
            <person name="Tice H."/>
            <person name="Cheng J.-F."/>
            <person name="Lucas S."/>
            <person name="Chen F."/>
            <person name="Nolan M."/>
            <person name="Bruce D."/>
            <person name="Goodwin L."/>
            <person name="Pitluck S."/>
            <person name="Mavromatis K."/>
            <person name="Mikhailova N."/>
            <person name="Pati A."/>
            <person name="Chen A."/>
            <person name="Palaniappan K."/>
            <person name="Land M."/>
            <person name="Hauser L."/>
            <person name="Chang Y.-J."/>
            <person name="Jeffries C.D."/>
            <person name="Meincke L."/>
            <person name="Brettin T."/>
            <person name="Detter J.C."/>
            <person name="Detter J.C."/>
            <person name="Rohde M."/>
            <person name="Goeker M."/>
            <person name="Bristow J."/>
            <person name="Eisen J.A."/>
            <person name="Markowitz V."/>
            <person name="Hugenholtz P."/>
            <person name="Kyrpides N.C."/>
            <person name="Klenk H.-P."/>
        </authorList>
    </citation>
    <scope>NUCLEOTIDE SEQUENCE [LARGE SCALE GENOMIC DNA]</scope>
    <source>
        <strain evidence="2">ATCC 25078 / DSM 43160 / JCM 3152 / KCC A-0152 / KCTC 9177 / NBRC 13315 / NRRL B-3577 / G-20</strain>
    </source>
</reference>
<dbReference type="HOGENOM" id="CLU_3216774_0_0_11"/>
<sequence>MTTLGVCSLLAPGRTAEDRTRAAAGDLMAAALGARAGSLRSETL</sequence>
<organism evidence="1 2">
    <name type="scientific">Geodermatophilus obscurus (strain ATCC 25078 / DSM 43160 / JCM 3152 / CCUG 61914 / KCC A-0152 / KCTC 9177 / NBRC 13315 / NRRL B-3577 / G-20)</name>
    <dbReference type="NCBI Taxonomy" id="526225"/>
    <lineage>
        <taxon>Bacteria</taxon>
        <taxon>Bacillati</taxon>
        <taxon>Actinomycetota</taxon>
        <taxon>Actinomycetes</taxon>
        <taxon>Geodermatophilales</taxon>
        <taxon>Geodermatophilaceae</taxon>
        <taxon>Geodermatophilus</taxon>
    </lineage>
</organism>
<evidence type="ECO:0000313" key="1">
    <source>
        <dbReference type="EMBL" id="ADB77085.1"/>
    </source>
</evidence>
<dbReference type="RefSeq" id="WP_012950510.1">
    <property type="nucleotide sequence ID" value="NC_013757.1"/>
</dbReference>
<accession>D2SHD1</accession>
<evidence type="ECO:0000313" key="2">
    <source>
        <dbReference type="Proteomes" id="UP000001382"/>
    </source>
</evidence>
<protein>
    <submittedName>
        <fullName evidence="1">Uncharacterized protein</fullName>
    </submittedName>
</protein>